<dbReference type="GO" id="GO:0009432">
    <property type="term" value="P:SOS response"/>
    <property type="evidence" value="ECO:0007669"/>
    <property type="project" value="UniProtKB-KW"/>
</dbReference>
<dbReference type="InterPro" id="IPR006935">
    <property type="entry name" value="Helicase/UvrB_N"/>
</dbReference>
<keyword evidence="1" id="KW-0742">SOS response</keyword>
<dbReference type="GO" id="GO:0005829">
    <property type="term" value="C:cytosol"/>
    <property type="evidence" value="ECO:0007669"/>
    <property type="project" value="TreeGrafter"/>
</dbReference>
<dbReference type="SMART" id="SM00487">
    <property type="entry name" value="DEXDc"/>
    <property type="match status" value="1"/>
</dbReference>
<dbReference type="GO" id="GO:0005524">
    <property type="term" value="F:ATP binding"/>
    <property type="evidence" value="ECO:0007669"/>
    <property type="project" value="InterPro"/>
</dbReference>
<keyword evidence="4" id="KW-0067">ATP-binding</keyword>
<accession>K2PKU5</accession>
<evidence type="ECO:0000313" key="4">
    <source>
        <dbReference type="EMBL" id="EKF51970.1"/>
    </source>
</evidence>
<evidence type="ECO:0000256" key="1">
    <source>
        <dbReference type="ARBA" id="ARBA00023236"/>
    </source>
</evidence>
<dbReference type="PATRIC" id="fig|1231377.3.peg.599"/>
<dbReference type="GO" id="GO:0003677">
    <property type="term" value="F:DNA binding"/>
    <property type="evidence" value="ECO:0007669"/>
    <property type="project" value="InterPro"/>
</dbReference>
<dbReference type="eggNOG" id="COG1061">
    <property type="taxonomic scope" value="Bacteria"/>
</dbReference>
<dbReference type="InterPro" id="IPR050742">
    <property type="entry name" value="Helicase_Restrict-Modif_Enz"/>
</dbReference>
<protein>
    <submittedName>
        <fullName evidence="4">DNA helicase, phage-associated</fullName>
    </submittedName>
</protein>
<evidence type="ECO:0000313" key="5">
    <source>
        <dbReference type="Proteomes" id="UP000006787"/>
    </source>
</evidence>
<reference evidence="4 5" key="1">
    <citation type="journal article" date="2012" name="J. Bacteriol.">
        <title>Genome Sequence of the Bacteriocin-Producing Strain Lactococcus garvieae DCC43.</title>
        <authorList>
            <person name="Gabrielsen C."/>
            <person name="Brede D.A."/>
            <person name="Hernandez P.E."/>
            <person name="Nes I.F."/>
            <person name="Diep D.B."/>
        </authorList>
    </citation>
    <scope>NUCLEOTIDE SEQUENCE [LARGE SCALE GENOMIC DNA]</scope>
    <source>
        <strain evidence="4 5">DCC43</strain>
    </source>
</reference>
<feature type="domain" description="Helicase ATP-binding" evidence="2">
    <location>
        <begin position="16"/>
        <end position="151"/>
    </location>
</feature>
<dbReference type="InterPro" id="IPR001650">
    <property type="entry name" value="Helicase_C-like"/>
</dbReference>
<dbReference type="GO" id="GO:0004386">
    <property type="term" value="F:helicase activity"/>
    <property type="evidence" value="ECO:0007669"/>
    <property type="project" value="UniProtKB-KW"/>
</dbReference>
<keyword evidence="4" id="KW-0378">Hydrolase</keyword>
<dbReference type="InterPro" id="IPR027417">
    <property type="entry name" value="P-loop_NTPase"/>
</dbReference>
<sequence length="448" mass="51216">MKLRDYQEELVEKLKQSIRKGNRSIIVQSPPRSGKTVVMSDIAKGATDKKNHVLFFSHRKEINDQVVRTFVANNVNMDLVTIGSVQSLVRKIDKLPVPEIILVDEAHHIKANSYKKILEAFPNALKLFFTGTPIRLNGQGFEDMADDLITGKSIKWLQEHGNIAPFKYYAPNVIDTSQLKKSSGDFTQKSMDEAFKKAIYGDVIEHYNKLSKGKQAICYAHNVATAERIAKEFNQSGILAEVVHGKTPKAQRQEIMDKFRAGEILVLINVELFTEGVDLPDVTTCIMLRPTQSLSLFLQFAMRPLNPKAGKTAILIDHVGNYMRHGLPNEEREWTLQGISKKRKNYNTQGELVIKQCEKCFGCFDSSLSRVCPYCSHEPELTERELENIKEIELQEITEAKMKKLKKRVSTYITADMCESVDELVEFKNQHNYKNGWVYQQQKMRGWL</sequence>
<keyword evidence="4" id="KW-0547">Nucleotide-binding</keyword>
<gene>
    <name evidence="4" type="ORF">C426_0598</name>
</gene>
<dbReference type="PANTHER" id="PTHR47396">
    <property type="entry name" value="TYPE I RESTRICTION ENZYME ECOKI R PROTEIN"/>
    <property type="match status" value="1"/>
</dbReference>
<organism evidence="4 5">
    <name type="scientific">Lactococcus garvieae DCC43</name>
    <dbReference type="NCBI Taxonomy" id="1231377"/>
    <lineage>
        <taxon>Bacteria</taxon>
        <taxon>Bacillati</taxon>
        <taxon>Bacillota</taxon>
        <taxon>Bacilli</taxon>
        <taxon>Lactobacillales</taxon>
        <taxon>Streptococcaceae</taxon>
        <taxon>Lactococcus</taxon>
    </lineage>
</organism>
<evidence type="ECO:0000259" key="2">
    <source>
        <dbReference type="PROSITE" id="PS51192"/>
    </source>
</evidence>
<keyword evidence="1" id="KW-0227">DNA damage</keyword>
<dbReference type="InterPro" id="IPR014001">
    <property type="entry name" value="Helicase_ATP-bd"/>
</dbReference>
<dbReference type="EMBL" id="AMQS01000007">
    <property type="protein sequence ID" value="EKF51970.1"/>
    <property type="molecule type" value="Genomic_DNA"/>
</dbReference>
<dbReference type="Pfam" id="PF04851">
    <property type="entry name" value="ResIII"/>
    <property type="match status" value="1"/>
</dbReference>
<dbReference type="RefSeq" id="WP_003134894.1">
    <property type="nucleotide sequence ID" value="NZ_AMQS01000007.1"/>
</dbReference>
<dbReference type="Gene3D" id="3.40.50.300">
    <property type="entry name" value="P-loop containing nucleotide triphosphate hydrolases"/>
    <property type="match status" value="2"/>
</dbReference>
<dbReference type="AlphaFoldDB" id="K2PKU5"/>
<dbReference type="Proteomes" id="UP000006787">
    <property type="component" value="Unassembled WGS sequence"/>
</dbReference>
<dbReference type="SMART" id="SM00490">
    <property type="entry name" value="HELICc"/>
    <property type="match status" value="1"/>
</dbReference>
<proteinExistence type="predicted"/>
<dbReference type="SUPFAM" id="SSF52540">
    <property type="entry name" value="P-loop containing nucleoside triphosphate hydrolases"/>
    <property type="match status" value="1"/>
</dbReference>
<comment type="caution">
    <text evidence="4">The sequence shown here is derived from an EMBL/GenBank/DDBJ whole genome shotgun (WGS) entry which is preliminary data.</text>
</comment>
<feature type="domain" description="Helicase C-terminal" evidence="3">
    <location>
        <begin position="202"/>
        <end position="347"/>
    </location>
</feature>
<dbReference type="PANTHER" id="PTHR47396:SF1">
    <property type="entry name" value="ATP-DEPENDENT HELICASE IRC3-RELATED"/>
    <property type="match status" value="1"/>
</dbReference>
<name>K2PKU5_9LACT</name>
<dbReference type="Pfam" id="PF00271">
    <property type="entry name" value="Helicase_C"/>
    <property type="match status" value="1"/>
</dbReference>
<keyword evidence="4" id="KW-0347">Helicase</keyword>
<dbReference type="PROSITE" id="PS51192">
    <property type="entry name" value="HELICASE_ATP_BIND_1"/>
    <property type="match status" value="1"/>
</dbReference>
<dbReference type="PROSITE" id="PS51194">
    <property type="entry name" value="HELICASE_CTER"/>
    <property type="match status" value="1"/>
</dbReference>
<dbReference type="GO" id="GO:0016787">
    <property type="term" value="F:hydrolase activity"/>
    <property type="evidence" value="ECO:0007669"/>
    <property type="project" value="InterPro"/>
</dbReference>
<evidence type="ECO:0000259" key="3">
    <source>
        <dbReference type="PROSITE" id="PS51194"/>
    </source>
</evidence>